<proteinExistence type="predicted"/>
<dbReference type="InterPro" id="IPR050258">
    <property type="entry name" value="Leguminous_Lectin"/>
</dbReference>
<accession>A0ABT0XYP3</accession>
<dbReference type="Proteomes" id="UP001523216">
    <property type="component" value="Unassembled WGS sequence"/>
</dbReference>
<comment type="caution">
    <text evidence="2">The sequence shown here is derived from an EMBL/GenBank/DDBJ whole genome shotgun (WGS) entry which is preliminary data.</text>
</comment>
<keyword evidence="1" id="KW-0732">Signal</keyword>
<dbReference type="CDD" id="cd01951">
    <property type="entry name" value="lectin_L-type"/>
    <property type="match status" value="1"/>
</dbReference>
<dbReference type="PANTHER" id="PTHR32401:SF48">
    <property type="entry name" value="LEGUME LECTIN DOMAIN-CONTAINING PROTEIN"/>
    <property type="match status" value="1"/>
</dbReference>
<dbReference type="InterPro" id="IPR056573">
    <property type="entry name" value="Lectin_L-type_dom"/>
</dbReference>
<name>A0ABT0XYP3_9ACTN</name>
<dbReference type="PANTHER" id="PTHR32401">
    <property type="entry name" value="CONCANAVALIN A-LIKE LECTIN FAMILY PROTEIN"/>
    <property type="match status" value="1"/>
</dbReference>
<protein>
    <submittedName>
        <fullName evidence="2">L-type lectin-domain containing protein</fullName>
    </submittedName>
</protein>
<dbReference type="InterPro" id="IPR019825">
    <property type="entry name" value="Lectin_legB_Mn/Ca_BS"/>
</dbReference>
<feature type="chain" id="PRO_5045759364" evidence="1">
    <location>
        <begin position="32"/>
        <end position="258"/>
    </location>
</feature>
<feature type="signal peptide" evidence="1">
    <location>
        <begin position="1"/>
        <end position="31"/>
    </location>
</feature>
<gene>
    <name evidence="2" type="ORF">LXN57_12385</name>
</gene>
<evidence type="ECO:0000313" key="3">
    <source>
        <dbReference type="Proteomes" id="UP001523216"/>
    </source>
</evidence>
<dbReference type="RefSeq" id="WP_251798200.1">
    <property type="nucleotide sequence ID" value="NZ_JAMQOL010000015.1"/>
</dbReference>
<dbReference type="InterPro" id="IPR013320">
    <property type="entry name" value="ConA-like_dom_sf"/>
</dbReference>
<dbReference type="PROSITE" id="PS00307">
    <property type="entry name" value="LECTIN_LEGUME_BETA"/>
    <property type="match status" value="1"/>
</dbReference>
<reference evidence="2 3" key="1">
    <citation type="submission" date="2022-06" db="EMBL/GenBank/DDBJ databases">
        <title>Actinoplanes abujensis sp. nov., isolated from Nigerian arid soil.</title>
        <authorList>
            <person name="Ding P."/>
        </authorList>
    </citation>
    <scope>NUCLEOTIDE SEQUENCE [LARGE SCALE GENOMIC DNA]</scope>
    <source>
        <strain evidence="3">TRM88002</strain>
    </source>
</reference>
<organism evidence="2 3">
    <name type="scientific">Paractinoplanes hotanensis</name>
    <dbReference type="NCBI Taxonomy" id="2906497"/>
    <lineage>
        <taxon>Bacteria</taxon>
        <taxon>Bacillati</taxon>
        <taxon>Actinomycetota</taxon>
        <taxon>Actinomycetes</taxon>
        <taxon>Micromonosporales</taxon>
        <taxon>Micromonosporaceae</taxon>
        <taxon>Paractinoplanes</taxon>
    </lineage>
</organism>
<dbReference type="Pfam" id="PF18483">
    <property type="entry name" value="Lectin_L-type_dom"/>
    <property type="match status" value="1"/>
</dbReference>
<dbReference type="Gene3D" id="2.60.120.200">
    <property type="match status" value="1"/>
</dbReference>
<keyword evidence="3" id="KW-1185">Reference proteome</keyword>
<dbReference type="SUPFAM" id="SSF49899">
    <property type="entry name" value="Concanavalin A-like lectins/glucanases"/>
    <property type="match status" value="1"/>
</dbReference>
<sequence length="258" mass="27119">MSSSRSSRAVRGGLAAALTLSIAASGAPASAADDDPLIDYPTFKGASKSLDRNGAADLILSSGDKARQKILRLTPGGYRQSGSAWASSKLDVTQSFESAFKVYLHHFRPGADGIAFVVQTKGPRALGGWGGGLGYRGIEPSLAVEFDTYQNPYDPSGNHLAVVLGGNPDYQTDTAEAPIPLFGKPFNARVVYDAESSLLSVYVKSLSAGSIEQLVLEREIDLAAHVRDTEAWIGFTASTGTGLSKQDIYSWTVQGSGA</sequence>
<evidence type="ECO:0000256" key="1">
    <source>
        <dbReference type="SAM" id="SignalP"/>
    </source>
</evidence>
<evidence type="ECO:0000313" key="2">
    <source>
        <dbReference type="EMBL" id="MCM4078363.1"/>
    </source>
</evidence>
<dbReference type="EMBL" id="JAMQOL010000015">
    <property type="protein sequence ID" value="MCM4078363.1"/>
    <property type="molecule type" value="Genomic_DNA"/>
</dbReference>